<dbReference type="EMBL" id="AP012603">
    <property type="protein sequence ID" value="BAM91987.1"/>
    <property type="molecule type" value="Genomic_DNA"/>
</dbReference>
<proteinExistence type="predicted"/>
<dbReference type="AlphaFoldDB" id="M4ZDT6"/>
<keyword evidence="2" id="KW-1185">Reference proteome</keyword>
<gene>
    <name evidence="1" type="ORF">S58_60110</name>
</gene>
<dbReference type="STRING" id="1245469.S58_60110"/>
<protein>
    <submittedName>
        <fullName evidence="1">Uncharacterized protein</fullName>
    </submittedName>
</protein>
<name>M4ZDT6_9BRAD</name>
<dbReference type="KEGG" id="aol:S58_60110"/>
<reference evidence="1 2" key="1">
    <citation type="journal article" date="2013" name="Appl. Environ. Microbiol.">
        <title>Genome analysis suggests that the soil oligotrophic bacterium Agromonas oligotrophica (Bradyrhizobium oligotrophicum) is a nitrogen-fixing symbiont of Aeschynomene indica.</title>
        <authorList>
            <person name="Okubo T."/>
            <person name="Fukushima S."/>
            <person name="Itakura M."/>
            <person name="Oshima K."/>
            <person name="Longtonglang A."/>
            <person name="Teaumroong N."/>
            <person name="Mitsui H."/>
            <person name="Hattori M."/>
            <person name="Hattori R."/>
            <person name="Hattori T."/>
            <person name="Minamisawa K."/>
        </authorList>
    </citation>
    <scope>NUCLEOTIDE SEQUENCE [LARGE SCALE GENOMIC DNA]</scope>
    <source>
        <strain evidence="1 2">S58</strain>
    </source>
</reference>
<accession>M4ZDT6</accession>
<dbReference type="Proteomes" id="UP000011841">
    <property type="component" value="Chromosome"/>
</dbReference>
<evidence type="ECO:0000313" key="1">
    <source>
        <dbReference type="EMBL" id="BAM91987.1"/>
    </source>
</evidence>
<dbReference type="HOGENOM" id="CLU_3041027_0_0_5"/>
<organism evidence="1 2">
    <name type="scientific">Bradyrhizobium oligotrophicum S58</name>
    <dbReference type="NCBI Taxonomy" id="1245469"/>
    <lineage>
        <taxon>Bacteria</taxon>
        <taxon>Pseudomonadati</taxon>
        <taxon>Pseudomonadota</taxon>
        <taxon>Alphaproteobacteria</taxon>
        <taxon>Hyphomicrobiales</taxon>
        <taxon>Nitrobacteraceae</taxon>
        <taxon>Bradyrhizobium</taxon>
    </lineage>
</organism>
<sequence length="54" mass="5797">MIRRGKDQTAAARSNLPRIAAEQAYTAAIRPARMTITTGANQDPAAVIVIITFI</sequence>
<evidence type="ECO:0000313" key="2">
    <source>
        <dbReference type="Proteomes" id="UP000011841"/>
    </source>
</evidence>